<dbReference type="AlphaFoldDB" id="A0A512L4C1"/>
<keyword evidence="11" id="KW-0282">Flagellum</keyword>
<organism evidence="11 12">
    <name type="scientific">Sulfuriferula plumbiphila</name>
    <dbReference type="NCBI Taxonomy" id="171865"/>
    <lineage>
        <taxon>Bacteria</taxon>
        <taxon>Pseudomonadati</taxon>
        <taxon>Pseudomonadota</taxon>
        <taxon>Betaproteobacteria</taxon>
        <taxon>Nitrosomonadales</taxon>
        <taxon>Sulfuricellaceae</taxon>
        <taxon>Sulfuriferula</taxon>
    </lineage>
</organism>
<dbReference type="GO" id="GO:0044780">
    <property type="term" value="P:bacterial-type flagellum assembly"/>
    <property type="evidence" value="ECO:0007669"/>
    <property type="project" value="UniProtKB-UniRule"/>
</dbReference>
<proteinExistence type="inferred from homology"/>
<feature type="transmembrane region" description="Helical" evidence="10">
    <location>
        <begin position="176"/>
        <end position="202"/>
    </location>
</feature>
<evidence type="ECO:0000256" key="9">
    <source>
        <dbReference type="NCBIfam" id="TIGR01400"/>
    </source>
</evidence>
<dbReference type="GO" id="GO:0006605">
    <property type="term" value="P:protein targeting"/>
    <property type="evidence" value="ECO:0007669"/>
    <property type="project" value="UniProtKB-UniRule"/>
</dbReference>
<evidence type="ECO:0000313" key="11">
    <source>
        <dbReference type="EMBL" id="GEP29325.1"/>
    </source>
</evidence>
<dbReference type="NCBIfam" id="TIGR01400">
    <property type="entry name" value="fliR"/>
    <property type="match status" value="1"/>
</dbReference>
<evidence type="ECO:0000256" key="3">
    <source>
        <dbReference type="ARBA" id="ARBA00021717"/>
    </source>
</evidence>
<dbReference type="EMBL" id="BKAD01000004">
    <property type="protein sequence ID" value="GEP29325.1"/>
    <property type="molecule type" value="Genomic_DNA"/>
</dbReference>
<evidence type="ECO:0000256" key="8">
    <source>
        <dbReference type="ARBA" id="ARBA00023143"/>
    </source>
</evidence>
<comment type="caution">
    <text evidence="11">The sequence shown here is derived from an EMBL/GenBank/DDBJ whole genome shotgun (WGS) entry which is preliminary data.</text>
</comment>
<evidence type="ECO:0000313" key="12">
    <source>
        <dbReference type="Proteomes" id="UP000321337"/>
    </source>
</evidence>
<accession>A0A512L4C1</accession>
<dbReference type="GO" id="GO:0005886">
    <property type="term" value="C:plasma membrane"/>
    <property type="evidence" value="ECO:0007669"/>
    <property type="project" value="UniProtKB-SubCell"/>
</dbReference>
<sequence length="263" mass="27420">MITLTSAELNTWIAALLWPLTRILGLIAVAPVFGNTSVPVQIKIGLGVMLALIVAPTLPALPATDPMSLPGLLILVQQLIIGLGMGFAMRIIFAAVEMAGTITGMTMGLSFASFFDPQSQGQSNSISQFLVLLATLAFLAVNGHLLLLAALAHSFSTLPISASPLGGQMFRQIADWGGIIFSAGIQLSLPMVAALLITNIALGILSRAAPQLNLFGIGFPVTLTVGFVVIGLTLPYLATPLERLFQQGIEMAGQMVAVASGTR</sequence>
<evidence type="ECO:0000256" key="7">
    <source>
        <dbReference type="ARBA" id="ARBA00023136"/>
    </source>
</evidence>
<dbReference type="OrthoDB" id="9797790at2"/>
<dbReference type="PRINTS" id="PR00953">
    <property type="entry name" value="TYPE3IMRPROT"/>
</dbReference>
<dbReference type="InterPro" id="IPR006303">
    <property type="entry name" value="FliR"/>
</dbReference>
<keyword evidence="7 10" id="KW-0472">Membrane</keyword>
<evidence type="ECO:0000256" key="2">
    <source>
        <dbReference type="ARBA" id="ARBA00009772"/>
    </source>
</evidence>
<keyword evidence="8 10" id="KW-0975">Bacterial flagellum</keyword>
<dbReference type="RefSeq" id="WP_147070366.1">
    <property type="nucleotide sequence ID" value="NZ_AP021884.1"/>
</dbReference>
<keyword evidence="12" id="KW-1185">Reference proteome</keyword>
<protein>
    <recommendedName>
        <fullName evidence="3 9">Flagellar biosynthetic protein FliR</fullName>
    </recommendedName>
</protein>
<comment type="subcellular location">
    <subcellularLocation>
        <location evidence="10">Cell membrane</location>
        <topology evidence="10">Multi-pass membrane protein</topology>
    </subcellularLocation>
    <subcellularLocation>
        <location evidence="10">Bacterial flagellum basal body</location>
    </subcellularLocation>
</comment>
<evidence type="ECO:0000256" key="6">
    <source>
        <dbReference type="ARBA" id="ARBA00022989"/>
    </source>
</evidence>
<dbReference type="Proteomes" id="UP000321337">
    <property type="component" value="Unassembled WGS sequence"/>
</dbReference>
<reference evidence="11 12" key="1">
    <citation type="submission" date="2019-07" db="EMBL/GenBank/DDBJ databases">
        <title>Whole genome shotgun sequence of Thiobacillus plumbophilus NBRC 107929.</title>
        <authorList>
            <person name="Hosoyama A."/>
            <person name="Uohara A."/>
            <person name="Ohji S."/>
            <person name="Ichikawa N."/>
        </authorList>
    </citation>
    <scope>NUCLEOTIDE SEQUENCE [LARGE SCALE GENOMIC DNA]</scope>
    <source>
        <strain evidence="11 12">NBRC 107929</strain>
    </source>
</reference>
<gene>
    <name evidence="11" type="primary">fliR</name>
    <name evidence="11" type="ORF">TPL01_04630</name>
</gene>
<comment type="function">
    <text evidence="1 10">Role in flagellar biosynthesis.</text>
</comment>
<evidence type="ECO:0000256" key="4">
    <source>
        <dbReference type="ARBA" id="ARBA00022475"/>
    </source>
</evidence>
<keyword evidence="6 10" id="KW-1133">Transmembrane helix</keyword>
<evidence type="ECO:0000256" key="10">
    <source>
        <dbReference type="RuleBase" id="RU362071"/>
    </source>
</evidence>
<feature type="transmembrane region" description="Helical" evidence="10">
    <location>
        <begin position="12"/>
        <end position="34"/>
    </location>
</feature>
<keyword evidence="4 10" id="KW-1003">Cell membrane</keyword>
<comment type="similarity">
    <text evidence="2 10">Belongs to the FliR/MopE/SpaR family.</text>
</comment>
<dbReference type="InterPro" id="IPR002010">
    <property type="entry name" value="T3SS_IM_R"/>
</dbReference>
<keyword evidence="5 10" id="KW-0812">Transmembrane</keyword>
<keyword evidence="11" id="KW-0966">Cell projection</keyword>
<dbReference type="PANTHER" id="PTHR30065">
    <property type="entry name" value="FLAGELLAR BIOSYNTHETIC PROTEIN FLIR"/>
    <property type="match status" value="1"/>
</dbReference>
<keyword evidence="11" id="KW-0969">Cilium</keyword>
<dbReference type="PANTHER" id="PTHR30065:SF8">
    <property type="entry name" value="FLAGELLAR BIOSYNTHETIC PROTEIN FLIR"/>
    <property type="match status" value="1"/>
</dbReference>
<evidence type="ECO:0000256" key="1">
    <source>
        <dbReference type="ARBA" id="ARBA00002578"/>
    </source>
</evidence>
<dbReference type="Pfam" id="PF01311">
    <property type="entry name" value="Bac_export_1"/>
    <property type="match status" value="1"/>
</dbReference>
<feature type="transmembrane region" description="Helical" evidence="10">
    <location>
        <begin position="129"/>
        <end position="156"/>
    </location>
</feature>
<feature type="transmembrane region" description="Helical" evidence="10">
    <location>
        <begin position="73"/>
        <end position="93"/>
    </location>
</feature>
<feature type="transmembrane region" description="Helical" evidence="10">
    <location>
        <begin position="214"/>
        <end position="238"/>
    </location>
</feature>
<feature type="transmembrane region" description="Helical" evidence="10">
    <location>
        <begin position="40"/>
        <end position="61"/>
    </location>
</feature>
<name>A0A512L4C1_9PROT</name>
<evidence type="ECO:0000256" key="5">
    <source>
        <dbReference type="ARBA" id="ARBA00022692"/>
    </source>
</evidence>
<dbReference type="GO" id="GO:0009425">
    <property type="term" value="C:bacterial-type flagellum basal body"/>
    <property type="evidence" value="ECO:0007669"/>
    <property type="project" value="UniProtKB-SubCell"/>
</dbReference>